<protein>
    <submittedName>
        <fullName evidence="3">Uncharacterized protein</fullName>
    </submittedName>
</protein>
<feature type="compositionally biased region" description="Low complexity" evidence="1">
    <location>
        <begin position="92"/>
        <end position="110"/>
    </location>
</feature>
<organism evidence="3 4">
    <name type="scientific">Rosa chinensis</name>
    <name type="common">China rose</name>
    <dbReference type="NCBI Taxonomy" id="74649"/>
    <lineage>
        <taxon>Eukaryota</taxon>
        <taxon>Viridiplantae</taxon>
        <taxon>Streptophyta</taxon>
        <taxon>Embryophyta</taxon>
        <taxon>Tracheophyta</taxon>
        <taxon>Spermatophyta</taxon>
        <taxon>Magnoliopsida</taxon>
        <taxon>eudicotyledons</taxon>
        <taxon>Gunneridae</taxon>
        <taxon>Pentapetalae</taxon>
        <taxon>rosids</taxon>
        <taxon>fabids</taxon>
        <taxon>Rosales</taxon>
        <taxon>Rosaceae</taxon>
        <taxon>Rosoideae</taxon>
        <taxon>Rosoideae incertae sedis</taxon>
        <taxon>Rosa</taxon>
    </lineage>
</organism>
<dbReference type="AlphaFoldDB" id="A0A2P6QAJ4"/>
<feature type="signal peptide" evidence="2">
    <location>
        <begin position="1"/>
        <end position="23"/>
    </location>
</feature>
<keyword evidence="2" id="KW-0732">Signal</keyword>
<comment type="caution">
    <text evidence="3">The sequence shown here is derived from an EMBL/GenBank/DDBJ whole genome shotgun (WGS) entry which is preliminary data.</text>
</comment>
<feature type="region of interest" description="Disordered" evidence="1">
    <location>
        <begin position="71"/>
        <end position="117"/>
    </location>
</feature>
<evidence type="ECO:0000313" key="3">
    <source>
        <dbReference type="EMBL" id="PRQ31200.1"/>
    </source>
</evidence>
<evidence type="ECO:0000256" key="2">
    <source>
        <dbReference type="SAM" id="SignalP"/>
    </source>
</evidence>
<gene>
    <name evidence="3" type="ORF">RchiOBHm_Chr5g0032851</name>
</gene>
<name>A0A2P6QAJ4_ROSCH</name>
<dbReference type="Gramene" id="PRQ31200">
    <property type="protein sequence ID" value="PRQ31200"/>
    <property type="gene ID" value="RchiOBHm_Chr5g0032851"/>
</dbReference>
<dbReference type="EMBL" id="PDCK01000043">
    <property type="protein sequence ID" value="PRQ31200.1"/>
    <property type="molecule type" value="Genomic_DNA"/>
</dbReference>
<sequence length="117" mass="12449">MPLRCRLISSLSLSLSLIIDLRSLISTSGAVMASTPEDDDDALAQPRLPLPSCHLQSRQRRQNACLQQILSPLSGMPPAPLRRTRSGSLQRTFSTSHSGDSDSGGPSTNSELCSSGT</sequence>
<evidence type="ECO:0000256" key="1">
    <source>
        <dbReference type="SAM" id="MobiDB-lite"/>
    </source>
</evidence>
<feature type="chain" id="PRO_5015135598" evidence="2">
    <location>
        <begin position="24"/>
        <end position="117"/>
    </location>
</feature>
<keyword evidence="4" id="KW-1185">Reference proteome</keyword>
<dbReference type="Proteomes" id="UP000238479">
    <property type="component" value="Chromosome 5"/>
</dbReference>
<evidence type="ECO:0000313" key="4">
    <source>
        <dbReference type="Proteomes" id="UP000238479"/>
    </source>
</evidence>
<proteinExistence type="predicted"/>
<reference evidence="3 4" key="1">
    <citation type="journal article" date="2018" name="Nat. Genet.">
        <title>The Rosa genome provides new insights in the design of modern roses.</title>
        <authorList>
            <person name="Bendahmane M."/>
        </authorList>
    </citation>
    <scope>NUCLEOTIDE SEQUENCE [LARGE SCALE GENOMIC DNA]</scope>
    <source>
        <strain evidence="4">cv. Old Blush</strain>
    </source>
</reference>
<accession>A0A2P6QAJ4</accession>